<feature type="compositionally biased region" description="Polar residues" evidence="1">
    <location>
        <begin position="80"/>
        <end position="91"/>
    </location>
</feature>
<keyword evidence="3" id="KW-1185">Reference proteome</keyword>
<proteinExistence type="predicted"/>
<accession>A0A328DW25</accession>
<dbReference type="AlphaFoldDB" id="A0A328DW25"/>
<dbReference type="Proteomes" id="UP000249390">
    <property type="component" value="Unassembled WGS sequence"/>
</dbReference>
<sequence>MKGNSDSKASFNLQGDKASVLPDPAVMPPLKKMTAKTGGTYNGGSGAAEDLVHQHASLVRNDNIMDTINDVVVDAANQAKSSAKDINNPTHAKTDGVSKASTERNLSNCFWLRSNLGLVMPLVPIVRPRLG</sequence>
<evidence type="ECO:0000313" key="3">
    <source>
        <dbReference type="Proteomes" id="UP000249390"/>
    </source>
</evidence>
<name>A0A328DW25_9ASTE</name>
<organism evidence="2 3">
    <name type="scientific">Cuscuta australis</name>
    <dbReference type="NCBI Taxonomy" id="267555"/>
    <lineage>
        <taxon>Eukaryota</taxon>
        <taxon>Viridiplantae</taxon>
        <taxon>Streptophyta</taxon>
        <taxon>Embryophyta</taxon>
        <taxon>Tracheophyta</taxon>
        <taxon>Spermatophyta</taxon>
        <taxon>Magnoliopsida</taxon>
        <taxon>eudicotyledons</taxon>
        <taxon>Gunneridae</taxon>
        <taxon>Pentapetalae</taxon>
        <taxon>asterids</taxon>
        <taxon>lamiids</taxon>
        <taxon>Solanales</taxon>
        <taxon>Convolvulaceae</taxon>
        <taxon>Cuscuteae</taxon>
        <taxon>Cuscuta</taxon>
        <taxon>Cuscuta subgen. Grammica</taxon>
        <taxon>Cuscuta sect. Cleistogrammica</taxon>
    </lineage>
</organism>
<evidence type="ECO:0000256" key="1">
    <source>
        <dbReference type="SAM" id="MobiDB-lite"/>
    </source>
</evidence>
<dbReference type="EMBL" id="NQVE01000076">
    <property type="protein sequence ID" value="RAL49937.1"/>
    <property type="molecule type" value="Genomic_DNA"/>
</dbReference>
<gene>
    <name evidence="2" type="ORF">DM860_002228</name>
</gene>
<feature type="compositionally biased region" description="Polar residues" evidence="1">
    <location>
        <begin position="1"/>
        <end position="13"/>
    </location>
</feature>
<reference evidence="2 3" key="1">
    <citation type="submission" date="2018-06" db="EMBL/GenBank/DDBJ databases">
        <title>The Genome of Cuscuta australis (Dodder) Provides Insight into the Evolution of Plant Parasitism.</title>
        <authorList>
            <person name="Liu H."/>
        </authorList>
    </citation>
    <scope>NUCLEOTIDE SEQUENCE [LARGE SCALE GENOMIC DNA]</scope>
    <source>
        <strain evidence="3">cv. Yunnan</strain>
        <tissue evidence="2">Vines</tissue>
    </source>
</reference>
<feature type="region of interest" description="Disordered" evidence="1">
    <location>
        <begin position="1"/>
        <end position="38"/>
    </location>
</feature>
<comment type="caution">
    <text evidence="2">The sequence shown here is derived from an EMBL/GenBank/DDBJ whole genome shotgun (WGS) entry which is preliminary data.</text>
</comment>
<protein>
    <submittedName>
        <fullName evidence="2">Uncharacterized protein</fullName>
    </submittedName>
</protein>
<evidence type="ECO:0000313" key="2">
    <source>
        <dbReference type="EMBL" id="RAL49937.1"/>
    </source>
</evidence>
<feature type="region of interest" description="Disordered" evidence="1">
    <location>
        <begin position="80"/>
        <end position="100"/>
    </location>
</feature>